<evidence type="ECO:0000256" key="8">
    <source>
        <dbReference type="ARBA" id="ARBA00022842"/>
    </source>
</evidence>
<dbReference type="PANTHER" id="PTHR11129">
    <property type="entry name" value="PROTEIN FARNESYLTRANSFERASE ALPHA SUBUNIT/RAB GERANYLGERANYL TRANSFERASE ALPHA SUBUNIT"/>
    <property type="match status" value="1"/>
</dbReference>
<keyword evidence="5" id="KW-0637">Prenyltransferase</keyword>
<comment type="caution">
    <text evidence="14">The sequence shown here is derived from an EMBL/GenBank/DDBJ whole genome shotgun (WGS) entry which is preliminary data.</text>
</comment>
<dbReference type="GO" id="GO:0005953">
    <property type="term" value="C:CAAX-protein geranylgeranyltransferase complex"/>
    <property type="evidence" value="ECO:0007669"/>
    <property type="project" value="TreeGrafter"/>
</dbReference>
<dbReference type="SUPFAM" id="SSF48439">
    <property type="entry name" value="Protein prenylyltransferase"/>
    <property type="match status" value="1"/>
</dbReference>
<protein>
    <recommendedName>
        <fullName evidence="9">Protein farnesyltransferase/geranylgeranyltransferase type-1 subunit alpha</fullName>
        <ecNumber evidence="4">2.5.1.58</ecNumber>
        <ecNumber evidence="3">2.5.1.59</ecNumber>
    </recommendedName>
    <alternativeName>
        <fullName evidence="12">CAAX farnesyltransferase subunit alpha</fullName>
    </alternativeName>
    <alternativeName>
        <fullName evidence="11">FTase-alpha</fullName>
    </alternativeName>
    <alternativeName>
        <fullName evidence="10">Ras proteins prenyltransferase subunit alpha</fullName>
    </alternativeName>
    <alternativeName>
        <fullName evidence="13">Type I protein geranyl-geranyltransferase subunit alpha</fullName>
    </alternativeName>
</protein>
<evidence type="ECO:0000256" key="12">
    <source>
        <dbReference type="ARBA" id="ARBA00043086"/>
    </source>
</evidence>
<gene>
    <name evidence="14" type="ORF">PVAND_013111</name>
</gene>
<evidence type="ECO:0000313" key="14">
    <source>
        <dbReference type="EMBL" id="KAG5683848.1"/>
    </source>
</evidence>
<evidence type="ECO:0000256" key="13">
    <source>
        <dbReference type="ARBA" id="ARBA00043219"/>
    </source>
</evidence>
<evidence type="ECO:0000256" key="5">
    <source>
        <dbReference type="ARBA" id="ARBA00022602"/>
    </source>
</evidence>
<reference evidence="14" key="1">
    <citation type="submission" date="2021-03" db="EMBL/GenBank/DDBJ databases">
        <title>Chromosome level genome of the anhydrobiotic midge Polypedilum vanderplanki.</title>
        <authorList>
            <person name="Yoshida Y."/>
            <person name="Kikawada T."/>
            <person name="Gusev O."/>
        </authorList>
    </citation>
    <scope>NUCLEOTIDE SEQUENCE</scope>
    <source>
        <strain evidence="14">NIAS01</strain>
        <tissue evidence="14">Whole body or cell culture</tissue>
    </source>
</reference>
<evidence type="ECO:0000256" key="6">
    <source>
        <dbReference type="ARBA" id="ARBA00022679"/>
    </source>
</evidence>
<organism evidence="14 15">
    <name type="scientific">Polypedilum vanderplanki</name>
    <name type="common">Sleeping chironomid midge</name>
    <dbReference type="NCBI Taxonomy" id="319348"/>
    <lineage>
        <taxon>Eukaryota</taxon>
        <taxon>Metazoa</taxon>
        <taxon>Ecdysozoa</taxon>
        <taxon>Arthropoda</taxon>
        <taxon>Hexapoda</taxon>
        <taxon>Insecta</taxon>
        <taxon>Pterygota</taxon>
        <taxon>Neoptera</taxon>
        <taxon>Endopterygota</taxon>
        <taxon>Diptera</taxon>
        <taxon>Nematocera</taxon>
        <taxon>Chironomoidea</taxon>
        <taxon>Chironomidae</taxon>
        <taxon>Chironominae</taxon>
        <taxon>Polypedilum</taxon>
        <taxon>Polypedilum</taxon>
    </lineage>
</organism>
<keyword evidence="7" id="KW-0677">Repeat</keyword>
<dbReference type="PANTHER" id="PTHR11129:SF1">
    <property type="entry name" value="PROTEIN FARNESYLTRANSFERASE_GERANYLGERANYLTRANSFERASE TYPE-1 SUBUNIT ALPHA"/>
    <property type="match status" value="1"/>
</dbReference>
<evidence type="ECO:0000256" key="4">
    <source>
        <dbReference type="ARBA" id="ARBA00012702"/>
    </source>
</evidence>
<dbReference type="EMBL" id="JADBJN010000001">
    <property type="protein sequence ID" value="KAG5683848.1"/>
    <property type="molecule type" value="Genomic_DNA"/>
</dbReference>
<evidence type="ECO:0000256" key="3">
    <source>
        <dbReference type="ARBA" id="ARBA00012700"/>
    </source>
</evidence>
<evidence type="ECO:0000256" key="7">
    <source>
        <dbReference type="ARBA" id="ARBA00022737"/>
    </source>
</evidence>
<dbReference type="GO" id="GO:0004660">
    <property type="term" value="F:protein farnesyltransferase activity"/>
    <property type="evidence" value="ECO:0007669"/>
    <property type="project" value="UniProtKB-EC"/>
</dbReference>
<evidence type="ECO:0000256" key="1">
    <source>
        <dbReference type="ARBA" id="ARBA00001946"/>
    </source>
</evidence>
<keyword evidence="6" id="KW-0808">Transferase</keyword>
<dbReference type="GO" id="GO:0004662">
    <property type="term" value="F:CAAX-protein geranylgeranyltransferase activity"/>
    <property type="evidence" value="ECO:0007669"/>
    <property type="project" value="UniProtKB-EC"/>
</dbReference>
<dbReference type="EC" id="2.5.1.58" evidence="4"/>
<evidence type="ECO:0000256" key="9">
    <source>
        <dbReference type="ARBA" id="ARBA00040965"/>
    </source>
</evidence>
<dbReference type="GO" id="GO:0005965">
    <property type="term" value="C:protein farnesyltransferase complex"/>
    <property type="evidence" value="ECO:0007669"/>
    <property type="project" value="TreeGrafter"/>
</dbReference>
<comment type="cofactor">
    <cofactor evidence="1">
        <name>Mg(2+)</name>
        <dbReference type="ChEBI" id="CHEBI:18420"/>
    </cofactor>
</comment>
<evidence type="ECO:0000256" key="2">
    <source>
        <dbReference type="ARBA" id="ARBA00006734"/>
    </source>
</evidence>
<keyword evidence="8" id="KW-0460">Magnesium</keyword>
<dbReference type="Pfam" id="PF01239">
    <property type="entry name" value="PPTA"/>
    <property type="match status" value="4"/>
</dbReference>
<evidence type="ECO:0000313" key="15">
    <source>
        <dbReference type="Proteomes" id="UP001107558"/>
    </source>
</evidence>
<dbReference type="Gene3D" id="1.25.40.120">
    <property type="entry name" value="Protein prenylyltransferase"/>
    <property type="match status" value="1"/>
</dbReference>
<evidence type="ECO:0000256" key="11">
    <source>
        <dbReference type="ARBA" id="ARBA00042436"/>
    </source>
</evidence>
<name>A0A9J6CPG0_POLVA</name>
<dbReference type="Proteomes" id="UP001107558">
    <property type="component" value="Chromosome 1"/>
</dbReference>
<sequence length="386" mass="46438">MIYGYGPIVSIEYSDEYAKIIKCFEKVSSEDDFSEKSFNLTTQAIRYNQFNYNFWIFRRKILKNLKYDPYKELCWCEQLIIENPSNFLSWDHRRIIANLNLSCCTSAQEFSLTKRVLERDAKNYYAWSYRQWIINTFKYTNLGLLTDEMNFTEKFINEDIRNNSAWNQRFFIVSQRGRTDFPLVKKELKFALEKIKLANGNESAWNYMRGLLQTFGSKRLWQFQDLIDYCEHEYNENNNRNQHIMAFLIDSKIESVLDFCESNEFVQTQKIYDLCNDMANKYDKMRKNYWKFVYKQFYYDKIMNRKEKNDVSISGGVTQDETWKGKFGKKLESDKINPHIIVNEECSIEQKIKKKVVTKKKQKNEKEKPIHLGTSILNELMDKYNN</sequence>
<proteinExistence type="inferred from homology"/>
<dbReference type="OrthoDB" id="272289at2759"/>
<keyword evidence="15" id="KW-1185">Reference proteome</keyword>
<dbReference type="InterPro" id="IPR002088">
    <property type="entry name" value="Prenyl_trans_a"/>
</dbReference>
<dbReference type="EC" id="2.5.1.59" evidence="3"/>
<comment type="similarity">
    <text evidence="2">Belongs to the protein prenyltransferase subunit alpha family.</text>
</comment>
<dbReference type="PROSITE" id="PS51147">
    <property type="entry name" value="PFTA"/>
    <property type="match status" value="5"/>
</dbReference>
<dbReference type="AlphaFoldDB" id="A0A9J6CPG0"/>
<evidence type="ECO:0000256" key="10">
    <source>
        <dbReference type="ARBA" id="ARBA00041392"/>
    </source>
</evidence>
<accession>A0A9J6CPG0</accession>